<sequence length="232" mass="24499">MSAIITSFALAMGQLADGRVLRILLKSVAVTIIAFVAMAAAGWYAFDAALAWLGLGDALFAGAGDLRQIASILLALTGLWLVWRVVAMAVIQFYAEDVVHAVEARHYPMQASAARELTRGEQVKAALGAGARALIANLAALPFALALLFTGIGTALLFWLVNALLIGREMQDMVWLRHAHNCPDGLCPVSKFERFALGGVVAALLALPFINFLAPVLGAAGATHLVHRKGSS</sequence>
<evidence type="ECO:0000256" key="1">
    <source>
        <dbReference type="ARBA" id="ARBA00004141"/>
    </source>
</evidence>
<keyword evidence="4 5" id="KW-0472">Membrane</keyword>
<evidence type="ECO:0000256" key="5">
    <source>
        <dbReference type="SAM" id="Phobius"/>
    </source>
</evidence>
<feature type="transmembrane region" description="Helical" evidence="5">
    <location>
        <begin position="143"/>
        <end position="167"/>
    </location>
</feature>
<evidence type="ECO:0008006" key="8">
    <source>
        <dbReference type="Google" id="ProtNLM"/>
    </source>
</evidence>
<comment type="subcellular location">
    <subcellularLocation>
        <location evidence="1">Membrane</location>
        <topology evidence="1">Multi-pass membrane protein</topology>
    </subcellularLocation>
</comment>
<evidence type="ECO:0000256" key="3">
    <source>
        <dbReference type="ARBA" id="ARBA00022989"/>
    </source>
</evidence>
<proteinExistence type="predicted"/>
<feature type="transmembrane region" description="Helical" evidence="5">
    <location>
        <begin position="195"/>
        <end position="222"/>
    </location>
</feature>
<dbReference type="EMBL" id="SSHH01000004">
    <property type="protein sequence ID" value="TIX49099.1"/>
    <property type="molecule type" value="Genomic_DNA"/>
</dbReference>
<dbReference type="Proteomes" id="UP000309389">
    <property type="component" value="Unassembled WGS sequence"/>
</dbReference>
<keyword evidence="2 5" id="KW-0812">Transmembrane</keyword>
<dbReference type="RefSeq" id="WP_136694673.1">
    <property type="nucleotide sequence ID" value="NZ_SSHH01000004.1"/>
</dbReference>
<accession>A0A4T3EZ04</accession>
<evidence type="ECO:0000256" key="4">
    <source>
        <dbReference type="ARBA" id="ARBA00023136"/>
    </source>
</evidence>
<protein>
    <recommendedName>
        <fullName evidence="8">EI24 domain-containing protein</fullName>
    </recommendedName>
</protein>
<evidence type="ECO:0000256" key="2">
    <source>
        <dbReference type="ARBA" id="ARBA00022692"/>
    </source>
</evidence>
<feature type="transmembrane region" description="Helical" evidence="5">
    <location>
        <begin position="28"/>
        <end position="60"/>
    </location>
</feature>
<organism evidence="6 7">
    <name type="scientific">Alteraurantiacibacter aquimixticola</name>
    <dbReference type="NCBI Taxonomy" id="2489173"/>
    <lineage>
        <taxon>Bacteria</taxon>
        <taxon>Pseudomonadati</taxon>
        <taxon>Pseudomonadota</taxon>
        <taxon>Alphaproteobacteria</taxon>
        <taxon>Sphingomonadales</taxon>
        <taxon>Erythrobacteraceae</taxon>
        <taxon>Alteraurantiacibacter</taxon>
    </lineage>
</organism>
<dbReference type="InterPro" id="IPR059112">
    <property type="entry name" value="CysZ/EI24"/>
</dbReference>
<dbReference type="OrthoDB" id="5421146at2"/>
<keyword evidence="3 5" id="KW-1133">Transmembrane helix</keyword>
<feature type="transmembrane region" description="Helical" evidence="5">
    <location>
        <begin position="72"/>
        <end position="95"/>
    </location>
</feature>
<gene>
    <name evidence="6" type="ORF">E5222_15360</name>
</gene>
<comment type="caution">
    <text evidence="6">The sequence shown here is derived from an EMBL/GenBank/DDBJ whole genome shotgun (WGS) entry which is preliminary data.</text>
</comment>
<keyword evidence="7" id="KW-1185">Reference proteome</keyword>
<dbReference type="AlphaFoldDB" id="A0A4T3EZ04"/>
<evidence type="ECO:0000313" key="6">
    <source>
        <dbReference type="EMBL" id="TIX49099.1"/>
    </source>
</evidence>
<name>A0A4T3EZ04_9SPHN</name>
<reference evidence="6 7" key="1">
    <citation type="submission" date="2019-04" db="EMBL/GenBank/DDBJ databases">
        <title>Altererythrobacter aquimixticola sp. nov., isolated from sediment of junction between the ocean and a freshwater spring.</title>
        <authorList>
            <person name="Yoon J.-H."/>
        </authorList>
    </citation>
    <scope>NUCLEOTIDE SEQUENCE [LARGE SCALE GENOMIC DNA]</scope>
    <source>
        <strain evidence="6 7">SSKS-13</strain>
    </source>
</reference>
<evidence type="ECO:0000313" key="7">
    <source>
        <dbReference type="Proteomes" id="UP000309389"/>
    </source>
</evidence>
<dbReference type="Pfam" id="PF07264">
    <property type="entry name" value="EI24"/>
    <property type="match status" value="1"/>
</dbReference>